<dbReference type="InterPro" id="IPR057641">
    <property type="entry name" value="W02B3_4_N"/>
</dbReference>
<reference evidence="7" key="1">
    <citation type="submission" date="2023-10" db="EMBL/GenBank/DDBJ databases">
        <title>Genome assembly of Pristionchus species.</title>
        <authorList>
            <person name="Yoshida K."/>
            <person name="Sommer R.J."/>
        </authorList>
    </citation>
    <scope>NUCLEOTIDE SEQUENCE</scope>
    <source>
        <strain evidence="7">RS0144</strain>
    </source>
</reference>
<keyword evidence="3" id="KW-1133">Transmembrane helix</keyword>
<feature type="domain" description="W02B3.4-like N-terminal" evidence="6">
    <location>
        <begin position="52"/>
        <end position="166"/>
    </location>
</feature>
<feature type="non-terminal residue" evidence="7">
    <location>
        <position position="1"/>
    </location>
</feature>
<keyword evidence="8" id="KW-1185">Reference proteome</keyword>
<keyword evidence="2" id="KW-0812">Transmembrane</keyword>
<dbReference type="GO" id="GO:0016020">
    <property type="term" value="C:membrane"/>
    <property type="evidence" value="ECO:0007669"/>
    <property type="project" value="UniProtKB-SubCell"/>
</dbReference>
<evidence type="ECO:0000313" key="7">
    <source>
        <dbReference type="EMBL" id="GMS87479.1"/>
    </source>
</evidence>
<dbReference type="AlphaFoldDB" id="A0AAV5T1M0"/>
<comment type="caution">
    <text evidence="7">The sequence shown here is derived from an EMBL/GenBank/DDBJ whole genome shotgun (WGS) entry which is preliminary data.</text>
</comment>
<keyword evidence="5" id="KW-0732">Signal</keyword>
<dbReference type="PANTHER" id="PTHR15407">
    <property type="entry name" value="FUKUTIN-RELATED"/>
    <property type="match status" value="1"/>
</dbReference>
<accession>A0AAV5T1M0</accession>
<organism evidence="7 8">
    <name type="scientific">Pristionchus entomophagus</name>
    <dbReference type="NCBI Taxonomy" id="358040"/>
    <lineage>
        <taxon>Eukaryota</taxon>
        <taxon>Metazoa</taxon>
        <taxon>Ecdysozoa</taxon>
        <taxon>Nematoda</taxon>
        <taxon>Chromadorea</taxon>
        <taxon>Rhabditida</taxon>
        <taxon>Rhabditina</taxon>
        <taxon>Diplogasteromorpha</taxon>
        <taxon>Diplogasteroidea</taxon>
        <taxon>Neodiplogasteridae</taxon>
        <taxon>Pristionchus</taxon>
    </lineage>
</organism>
<evidence type="ECO:0000256" key="2">
    <source>
        <dbReference type="ARBA" id="ARBA00022692"/>
    </source>
</evidence>
<feature type="chain" id="PRO_5043820396" description="W02B3.4-like N-terminal domain-containing protein" evidence="5">
    <location>
        <begin position="21"/>
        <end position="375"/>
    </location>
</feature>
<evidence type="ECO:0000256" key="3">
    <source>
        <dbReference type="ARBA" id="ARBA00022989"/>
    </source>
</evidence>
<dbReference type="Pfam" id="PF24413">
    <property type="entry name" value="W02B3_4_N"/>
    <property type="match status" value="1"/>
</dbReference>
<name>A0AAV5T1M0_9BILA</name>
<comment type="subcellular location">
    <subcellularLocation>
        <location evidence="1">Membrane</location>
        <topology evidence="1">Single-pass membrane protein</topology>
    </subcellularLocation>
</comment>
<dbReference type="InterPro" id="IPR009644">
    <property type="entry name" value="FKTN/MNN4/W02B3.4-1"/>
</dbReference>
<evidence type="ECO:0000259" key="6">
    <source>
        <dbReference type="Pfam" id="PF24413"/>
    </source>
</evidence>
<dbReference type="Proteomes" id="UP001432027">
    <property type="component" value="Unassembled WGS sequence"/>
</dbReference>
<proteinExistence type="predicted"/>
<evidence type="ECO:0000313" key="8">
    <source>
        <dbReference type="Proteomes" id="UP001432027"/>
    </source>
</evidence>
<evidence type="ECO:0000256" key="4">
    <source>
        <dbReference type="ARBA" id="ARBA00023136"/>
    </source>
</evidence>
<evidence type="ECO:0000256" key="5">
    <source>
        <dbReference type="SAM" id="SignalP"/>
    </source>
</evidence>
<dbReference type="PANTHER" id="PTHR15407:SF28">
    <property type="entry name" value="RIBITOL-5-PHOSPHATE TRANSFERASE FKTN"/>
    <property type="match status" value="1"/>
</dbReference>
<gene>
    <name evidence="7" type="ORF">PENTCL1PPCAC_9654</name>
</gene>
<evidence type="ECO:0000256" key="1">
    <source>
        <dbReference type="ARBA" id="ARBA00004167"/>
    </source>
</evidence>
<keyword evidence="4" id="KW-0472">Membrane</keyword>
<dbReference type="EMBL" id="BTSX01000003">
    <property type="protein sequence ID" value="GMS87479.1"/>
    <property type="molecule type" value="Genomic_DNA"/>
</dbReference>
<feature type="signal peptide" evidence="5">
    <location>
        <begin position="1"/>
        <end position="20"/>
    </location>
</feature>
<sequence length="375" mass="43293">YAVMLKPLLILATFASSTILFFSTFAPDSGVVQPTSYSTTQVAAITLTAPWLRLFDSFSFSLPVLIIDPDLLRSIIIGASPVEGWKSNVRIAVDEKYRDTKISAHDDKLDVIYYSKARSDRDYWLFESGNETRAMLPFDLHSSSLVFLPSDIRMFLDDWKFSQFIECQVLLNRNSTEKHTIPLSFMHHLAELRDFIKERRARLTLAGGSLLGWFRECSLIPHTTDIDFFIRAEEYSPSIRADLDARRSPYKLFRIYGTPTDSYELSINVKKAKDVNIDLFFLYTDANESYVGGLAWYTRKKYKWSYPRIESLCTADLLGHLFYVPCNTKEVLDMEYGNWAQDSPSADFVWYKSHRNVKENGEFSREEMKGMRAFG</sequence>
<protein>
    <recommendedName>
        <fullName evidence="6">W02B3.4-like N-terminal domain-containing protein</fullName>
    </recommendedName>
</protein>